<dbReference type="GO" id="GO:0016020">
    <property type="term" value="C:membrane"/>
    <property type="evidence" value="ECO:0007669"/>
    <property type="project" value="InterPro"/>
</dbReference>
<dbReference type="GO" id="GO:0000155">
    <property type="term" value="F:phosphorelay sensor kinase activity"/>
    <property type="evidence" value="ECO:0007669"/>
    <property type="project" value="InterPro"/>
</dbReference>
<dbReference type="InterPro" id="IPR036890">
    <property type="entry name" value="HATPase_C_sf"/>
</dbReference>
<evidence type="ECO:0000256" key="6">
    <source>
        <dbReference type="ARBA" id="ARBA00022777"/>
    </source>
</evidence>
<reference evidence="13 14" key="1">
    <citation type="submission" date="2018-06" db="EMBL/GenBank/DDBJ databases">
        <title>Phytoactinopolyspora halophila sp. nov., a novel halophilic actinomycete isolated from a saline soil in China.</title>
        <authorList>
            <person name="Tang S.-K."/>
        </authorList>
    </citation>
    <scope>NUCLEOTIDE SEQUENCE [LARGE SCALE GENOMIC DNA]</scope>
    <source>
        <strain evidence="13 14">YIM 96934</strain>
    </source>
</reference>
<evidence type="ECO:0000313" key="13">
    <source>
        <dbReference type="EMBL" id="RAW12387.1"/>
    </source>
</evidence>
<feature type="domain" description="Signal transduction histidine kinase subgroup 3 dimerisation and phosphoacceptor" evidence="12">
    <location>
        <begin position="219"/>
        <end position="282"/>
    </location>
</feature>
<comment type="caution">
    <text evidence="13">The sequence shown here is derived from an EMBL/GenBank/DDBJ whole genome shotgun (WGS) entry which is preliminary data.</text>
</comment>
<dbReference type="Gene3D" id="1.20.5.1930">
    <property type="match status" value="1"/>
</dbReference>
<dbReference type="OrthoDB" id="227596at2"/>
<keyword evidence="14" id="KW-1185">Reference proteome</keyword>
<feature type="transmembrane region" description="Helical" evidence="11">
    <location>
        <begin position="28"/>
        <end position="48"/>
    </location>
</feature>
<evidence type="ECO:0000313" key="14">
    <source>
        <dbReference type="Proteomes" id="UP000250462"/>
    </source>
</evidence>
<dbReference type="InterPro" id="IPR050482">
    <property type="entry name" value="Sensor_HK_TwoCompSys"/>
</dbReference>
<feature type="transmembrane region" description="Helical" evidence="11">
    <location>
        <begin position="114"/>
        <end position="136"/>
    </location>
</feature>
<dbReference type="Pfam" id="PF07730">
    <property type="entry name" value="HisKA_3"/>
    <property type="match status" value="1"/>
</dbReference>
<proteinExistence type="predicted"/>
<dbReference type="Proteomes" id="UP000250462">
    <property type="component" value="Unassembled WGS sequence"/>
</dbReference>
<keyword evidence="11" id="KW-1133">Transmembrane helix</keyword>
<dbReference type="EC" id="2.7.13.3" evidence="2"/>
<keyword evidence="8" id="KW-0902">Two-component regulatory system</keyword>
<evidence type="ECO:0000256" key="4">
    <source>
        <dbReference type="ARBA" id="ARBA00022679"/>
    </source>
</evidence>
<protein>
    <recommendedName>
        <fullName evidence="2">histidine kinase</fullName>
        <ecNumber evidence="2">2.7.13.3</ecNumber>
    </recommendedName>
</protein>
<keyword evidence="5" id="KW-0547">Nucleotide-binding</keyword>
<keyword evidence="11" id="KW-0812">Transmembrane</keyword>
<comment type="catalytic activity">
    <reaction evidence="1">
        <text>ATP + protein L-histidine = ADP + protein N-phospho-L-histidine.</text>
        <dbReference type="EC" id="2.7.13.3"/>
    </reaction>
</comment>
<dbReference type="RefSeq" id="WP_112259069.1">
    <property type="nucleotide sequence ID" value="NZ_QMIG01000016.1"/>
</dbReference>
<dbReference type="Gene3D" id="3.30.565.10">
    <property type="entry name" value="Histidine kinase-like ATPase, C-terminal domain"/>
    <property type="match status" value="1"/>
</dbReference>
<evidence type="ECO:0000256" key="10">
    <source>
        <dbReference type="SAM" id="MobiDB-lite"/>
    </source>
</evidence>
<dbReference type="CDD" id="cd16917">
    <property type="entry name" value="HATPase_UhpB-NarQ-NarX-like"/>
    <property type="match status" value="1"/>
</dbReference>
<gene>
    <name evidence="13" type="ORF">DPM12_14550</name>
</gene>
<dbReference type="SUPFAM" id="SSF55874">
    <property type="entry name" value="ATPase domain of HSP90 chaperone/DNA topoisomerase II/histidine kinase"/>
    <property type="match status" value="1"/>
</dbReference>
<keyword evidence="11" id="KW-0472">Membrane</keyword>
<sequence>MSVDSPIPGWIRRVWGWYVVRQHRLADWILAVVAYVPVVIFTVIPGAYQDDEPSSTPSLAFRLVPEALPDDPEPDLAQLLGDPMTAPFAATVIVVAPGLTVWGIMYRRTRPRRLLTVATALLLLLGNIVPIALALYTYAAWFTDRRRLVAWSVAAVAALVVGFWFDSTTVVLAPVAIGIPLTLGLWIGTRRQLVANLRERAARLEREQQLMAERAAAAERTRIAGEMHDVVAHRVSLMVVHAGGLEVNAAEPDVAATAGQIRQTGRDALSELREVLGILRDASDGNAEAPTAPQPVIADLEHLVAGWRSAGMRVDYERAGEERAFPVQVERTAYRVVQEGLTNAAKHAAGASVRVRLDYGRDQLGVTVVNGPPPRGSEPAGEEDGERRRVPAGPAHPPGMPLTSGGYGLAGLRERTALAGGELTAGPLGDGSWQIRATLREVA</sequence>
<dbReference type="GO" id="GO:0005524">
    <property type="term" value="F:ATP binding"/>
    <property type="evidence" value="ECO:0007669"/>
    <property type="project" value="UniProtKB-KW"/>
</dbReference>
<keyword evidence="3" id="KW-0597">Phosphoprotein</keyword>
<organism evidence="13 14">
    <name type="scientific">Phytoactinopolyspora halophila</name>
    <dbReference type="NCBI Taxonomy" id="1981511"/>
    <lineage>
        <taxon>Bacteria</taxon>
        <taxon>Bacillati</taxon>
        <taxon>Actinomycetota</taxon>
        <taxon>Actinomycetes</taxon>
        <taxon>Jiangellales</taxon>
        <taxon>Jiangellaceae</taxon>
        <taxon>Phytoactinopolyspora</taxon>
    </lineage>
</organism>
<evidence type="ECO:0000256" key="9">
    <source>
        <dbReference type="SAM" id="Coils"/>
    </source>
</evidence>
<keyword evidence="9" id="KW-0175">Coiled coil</keyword>
<dbReference type="PANTHER" id="PTHR24421">
    <property type="entry name" value="NITRATE/NITRITE SENSOR PROTEIN NARX-RELATED"/>
    <property type="match status" value="1"/>
</dbReference>
<evidence type="ECO:0000256" key="1">
    <source>
        <dbReference type="ARBA" id="ARBA00000085"/>
    </source>
</evidence>
<feature type="transmembrane region" description="Helical" evidence="11">
    <location>
        <begin position="170"/>
        <end position="188"/>
    </location>
</feature>
<dbReference type="PANTHER" id="PTHR24421:SF10">
    <property type="entry name" value="NITRATE_NITRITE SENSOR PROTEIN NARQ"/>
    <property type="match status" value="1"/>
</dbReference>
<dbReference type="InterPro" id="IPR011712">
    <property type="entry name" value="Sig_transdc_His_kin_sub3_dim/P"/>
</dbReference>
<feature type="region of interest" description="Disordered" evidence="10">
    <location>
        <begin position="369"/>
        <end position="401"/>
    </location>
</feature>
<dbReference type="AlphaFoldDB" id="A0A329QIW7"/>
<evidence type="ECO:0000256" key="11">
    <source>
        <dbReference type="SAM" id="Phobius"/>
    </source>
</evidence>
<evidence type="ECO:0000256" key="5">
    <source>
        <dbReference type="ARBA" id="ARBA00022741"/>
    </source>
</evidence>
<evidence type="ECO:0000256" key="7">
    <source>
        <dbReference type="ARBA" id="ARBA00022840"/>
    </source>
</evidence>
<keyword evidence="6 13" id="KW-0418">Kinase</keyword>
<feature type="coiled-coil region" evidence="9">
    <location>
        <begin position="187"/>
        <end position="221"/>
    </location>
</feature>
<evidence type="ECO:0000256" key="3">
    <source>
        <dbReference type="ARBA" id="ARBA00022553"/>
    </source>
</evidence>
<accession>A0A329QIW7</accession>
<name>A0A329QIW7_9ACTN</name>
<feature type="transmembrane region" description="Helical" evidence="11">
    <location>
        <begin position="148"/>
        <end position="165"/>
    </location>
</feature>
<evidence type="ECO:0000256" key="8">
    <source>
        <dbReference type="ARBA" id="ARBA00023012"/>
    </source>
</evidence>
<keyword evidence="7" id="KW-0067">ATP-binding</keyword>
<evidence type="ECO:0000256" key="2">
    <source>
        <dbReference type="ARBA" id="ARBA00012438"/>
    </source>
</evidence>
<dbReference type="EMBL" id="QMIG01000016">
    <property type="protein sequence ID" value="RAW12387.1"/>
    <property type="molecule type" value="Genomic_DNA"/>
</dbReference>
<dbReference type="GO" id="GO:0046983">
    <property type="term" value="F:protein dimerization activity"/>
    <property type="evidence" value="ECO:0007669"/>
    <property type="project" value="InterPro"/>
</dbReference>
<feature type="transmembrane region" description="Helical" evidence="11">
    <location>
        <begin position="84"/>
        <end position="102"/>
    </location>
</feature>
<keyword evidence="4" id="KW-0808">Transferase</keyword>
<evidence type="ECO:0000259" key="12">
    <source>
        <dbReference type="Pfam" id="PF07730"/>
    </source>
</evidence>